<proteinExistence type="predicted"/>
<protein>
    <submittedName>
        <fullName evidence="1">Uncharacterized protein</fullName>
    </submittedName>
</protein>
<accession>A0A157ZG47</accession>
<evidence type="ECO:0000313" key="1">
    <source>
        <dbReference type="EMBL" id="SAK44480.1"/>
    </source>
</evidence>
<reference evidence="1" key="1">
    <citation type="submission" date="2016-01" db="EMBL/GenBank/DDBJ databases">
        <authorList>
            <person name="Peeters C."/>
        </authorList>
    </citation>
    <scope>NUCLEOTIDE SEQUENCE [LARGE SCALE GENOMIC DNA]</scope>
    <source>
        <strain evidence="1">LMG 29326</strain>
    </source>
</reference>
<dbReference type="Proteomes" id="UP000054978">
    <property type="component" value="Unassembled WGS sequence"/>
</dbReference>
<dbReference type="AlphaFoldDB" id="A0A157ZG47"/>
<sequence>MGIIAATPIALVSFIAAKLRAATRDALKARAKVSALMAEAYRRAI</sequence>
<evidence type="ECO:0000313" key="2">
    <source>
        <dbReference type="Proteomes" id="UP000054978"/>
    </source>
</evidence>
<dbReference type="RefSeq" id="WP_167389055.1">
    <property type="nucleotide sequence ID" value="NZ_FCOB02000002.1"/>
</dbReference>
<organism evidence="1 2">
    <name type="scientific">Caballeronia ptereochthonis</name>
    <dbReference type="NCBI Taxonomy" id="1777144"/>
    <lineage>
        <taxon>Bacteria</taxon>
        <taxon>Pseudomonadati</taxon>
        <taxon>Pseudomonadota</taxon>
        <taxon>Betaproteobacteria</taxon>
        <taxon>Burkholderiales</taxon>
        <taxon>Burkholderiaceae</taxon>
        <taxon>Caballeronia</taxon>
    </lineage>
</organism>
<name>A0A157ZG47_9BURK</name>
<gene>
    <name evidence="1" type="ORF">AWB83_00552</name>
</gene>
<keyword evidence="2" id="KW-1185">Reference proteome</keyword>
<comment type="caution">
    <text evidence="1">The sequence shown here is derived from an EMBL/GenBank/DDBJ whole genome shotgun (WGS) entry which is preliminary data.</text>
</comment>
<dbReference type="EMBL" id="FCOB02000002">
    <property type="protein sequence ID" value="SAK44480.1"/>
    <property type="molecule type" value="Genomic_DNA"/>
</dbReference>